<sequence length="98" mass="10325">MNRLTLPIAANHPTGAGHFPGNPIIPGALLLAEVLARIGQAERLQLVPGRIKAAKFLHPVRPGDTVEIEYERSPQGAIEFQCAVAGTRVLTGGIVAGR</sequence>
<reference evidence="2" key="1">
    <citation type="submission" date="2016-10" db="EMBL/GenBank/DDBJ databases">
        <title>Sequence of Gallionella enrichment culture.</title>
        <authorList>
            <person name="Poehlein A."/>
            <person name="Muehling M."/>
            <person name="Daniel R."/>
        </authorList>
    </citation>
    <scope>NUCLEOTIDE SEQUENCE</scope>
</reference>
<gene>
    <name evidence="2" type="primary">fabZ_6</name>
    <name evidence="2" type="ORF">GALL_157190</name>
</gene>
<dbReference type="EMBL" id="MLJW01000077">
    <property type="protein sequence ID" value="OIR02101.1"/>
    <property type="molecule type" value="Genomic_DNA"/>
</dbReference>
<dbReference type="InterPro" id="IPR029069">
    <property type="entry name" value="HotDog_dom_sf"/>
</dbReference>
<feature type="domain" description="ApeI dehydratase-like" evidence="1">
    <location>
        <begin position="4"/>
        <end position="85"/>
    </location>
</feature>
<dbReference type="InterPro" id="IPR054545">
    <property type="entry name" value="ApeI-like"/>
</dbReference>
<dbReference type="EC" id="4.2.1.59" evidence="2"/>
<dbReference type="GO" id="GO:0019171">
    <property type="term" value="F:(3R)-hydroxyacyl-[acyl-carrier-protein] dehydratase activity"/>
    <property type="evidence" value="ECO:0007669"/>
    <property type="project" value="UniProtKB-EC"/>
</dbReference>
<evidence type="ECO:0000259" key="1">
    <source>
        <dbReference type="Pfam" id="PF22818"/>
    </source>
</evidence>
<accession>A0A1J5SD27</accession>
<keyword evidence="2" id="KW-0456">Lyase</keyword>
<dbReference type="SUPFAM" id="SSF54637">
    <property type="entry name" value="Thioesterase/thiol ester dehydrase-isomerase"/>
    <property type="match status" value="1"/>
</dbReference>
<protein>
    <submittedName>
        <fullName evidence="2">3-hydroxyacyl-[acyl-carrier-protein] dehydratase FabZ</fullName>
        <ecNumber evidence="2">4.2.1.59</ecNumber>
    </submittedName>
</protein>
<evidence type="ECO:0000313" key="2">
    <source>
        <dbReference type="EMBL" id="OIR02101.1"/>
    </source>
</evidence>
<dbReference type="Gene3D" id="3.10.129.10">
    <property type="entry name" value="Hotdog Thioesterase"/>
    <property type="match status" value="1"/>
</dbReference>
<dbReference type="Pfam" id="PF22818">
    <property type="entry name" value="ApeI-like"/>
    <property type="match status" value="1"/>
</dbReference>
<dbReference type="AlphaFoldDB" id="A0A1J5SD27"/>
<proteinExistence type="predicted"/>
<organism evidence="2">
    <name type="scientific">mine drainage metagenome</name>
    <dbReference type="NCBI Taxonomy" id="410659"/>
    <lineage>
        <taxon>unclassified sequences</taxon>
        <taxon>metagenomes</taxon>
        <taxon>ecological metagenomes</taxon>
    </lineage>
</organism>
<name>A0A1J5SD27_9ZZZZ</name>
<comment type="caution">
    <text evidence="2">The sequence shown here is derived from an EMBL/GenBank/DDBJ whole genome shotgun (WGS) entry which is preliminary data.</text>
</comment>